<organism evidence="1 2">
    <name type="scientific">Trifolium pratense</name>
    <name type="common">Red clover</name>
    <dbReference type="NCBI Taxonomy" id="57577"/>
    <lineage>
        <taxon>Eukaryota</taxon>
        <taxon>Viridiplantae</taxon>
        <taxon>Streptophyta</taxon>
        <taxon>Embryophyta</taxon>
        <taxon>Tracheophyta</taxon>
        <taxon>Spermatophyta</taxon>
        <taxon>Magnoliopsida</taxon>
        <taxon>eudicotyledons</taxon>
        <taxon>Gunneridae</taxon>
        <taxon>Pentapetalae</taxon>
        <taxon>rosids</taxon>
        <taxon>fabids</taxon>
        <taxon>Fabales</taxon>
        <taxon>Fabaceae</taxon>
        <taxon>Papilionoideae</taxon>
        <taxon>50 kb inversion clade</taxon>
        <taxon>NPAAA clade</taxon>
        <taxon>Hologalegina</taxon>
        <taxon>IRL clade</taxon>
        <taxon>Trifolieae</taxon>
        <taxon>Trifolium</taxon>
    </lineage>
</organism>
<dbReference type="AlphaFoldDB" id="A0A2K3JQZ9"/>
<reference evidence="1 2" key="2">
    <citation type="journal article" date="2017" name="Front. Plant Sci.">
        <title>Gene Classification and Mining of Molecular Markers Useful in Red Clover (Trifolium pratense) Breeding.</title>
        <authorList>
            <person name="Istvanek J."/>
            <person name="Dluhosova J."/>
            <person name="Dluhos P."/>
            <person name="Patkova L."/>
            <person name="Nedelnik J."/>
            <person name="Repkova J."/>
        </authorList>
    </citation>
    <scope>NUCLEOTIDE SEQUENCE [LARGE SCALE GENOMIC DNA]</scope>
    <source>
        <strain evidence="2">cv. Tatra</strain>
        <tissue evidence="1">Young leaves</tissue>
    </source>
</reference>
<evidence type="ECO:0000313" key="2">
    <source>
        <dbReference type="Proteomes" id="UP000236291"/>
    </source>
</evidence>
<sequence length="25" mass="2812">RHDLEVNGGKGVIADPRTKFVYDKP</sequence>
<comment type="caution">
    <text evidence="1">The sequence shown here is derived from an EMBL/GenBank/DDBJ whole genome shotgun (WGS) entry which is preliminary data.</text>
</comment>
<feature type="non-terminal residue" evidence="1">
    <location>
        <position position="1"/>
    </location>
</feature>
<proteinExistence type="predicted"/>
<reference evidence="1 2" key="1">
    <citation type="journal article" date="2014" name="Am. J. Bot.">
        <title>Genome assembly and annotation for red clover (Trifolium pratense; Fabaceae).</title>
        <authorList>
            <person name="Istvanek J."/>
            <person name="Jaros M."/>
            <person name="Krenek A."/>
            <person name="Repkova J."/>
        </authorList>
    </citation>
    <scope>NUCLEOTIDE SEQUENCE [LARGE SCALE GENOMIC DNA]</scope>
    <source>
        <strain evidence="2">cv. Tatra</strain>
        <tissue evidence="1">Young leaves</tissue>
    </source>
</reference>
<protein>
    <submittedName>
        <fullName evidence="1">Uncharacterized protein</fullName>
    </submittedName>
</protein>
<evidence type="ECO:0000313" key="1">
    <source>
        <dbReference type="EMBL" id="PNX56455.1"/>
    </source>
</evidence>
<dbReference type="EMBL" id="ASHM01119606">
    <property type="protein sequence ID" value="PNX56455.1"/>
    <property type="molecule type" value="Genomic_DNA"/>
</dbReference>
<gene>
    <name evidence="1" type="ORF">L195_g058214</name>
</gene>
<name>A0A2K3JQZ9_TRIPR</name>
<accession>A0A2K3JQZ9</accession>
<dbReference type="Proteomes" id="UP000236291">
    <property type="component" value="Unassembled WGS sequence"/>
</dbReference>